<dbReference type="PANTHER" id="PTHR24111">
    <property type="entry name" value="LEUCINE-RICH REPEAT-CONTAINING PROTEIN 34"/>
    <property type="match status" value="1"/>
</dbReference>
<dbReference type="AlphaFoldDB" id="A0A9D4SV21"/>
<dbReference type="PANTHER" id="PTHR24111:SF0">
    <property type="entry name" value="LEUCINE-RICH REPEAT-CONTAINING PROTEIN"/>
    <property type="match status" value="1"/>
</dbReference>
<proteinExistence type="predicted"/>
<reference evidence="2" key="1">
    <citation type="journal article" date="2020" name="Cell">
        <title>Large-Scale Comparative Analyses of Tick Genomes Elucidate Their Genetic Diversity and Vector Capacities.</title>
        <authorList>
            <consortium name="Tick Genome and Microbiome Consortium (TIGMIC)"/>
            <person name="Jia N."/>
            <person name="Wang J."/>
            <person name="Shi W."/>
            <person name="Du L."/>
            <person name="Sun Y."/>
            <person name="Zhan W."/>
            <person name="Jiang J.F."/>
            <person name="Wang Q."/>
            <person name="Zhang B."/>
            <person name="Ji P."/>
            <person name="Bell-Sakyi L."/>
            <person name="Cui X.M."/>
            <person name="Yuan T.T."/>
            <person name="Jiang B.G."/>
            <person name="Yang W.F."/>
            <person name="Lam T.T."/>
            <person name="Chang Q.C."/>
            <person name="Ding S.J."/>
            <person name="Wang X.J."/>
            <person name="Zhu J.G."/>
            <person name="Ruan X.D."/>
            <person name="Zhao L."/>
            <person name="Wei J.T."/>
            <person name="Ye R.Z."/>
            <person name="Que T.C."/>
            <person name="Du C.H."/>
            <person name="Zhou Y.H."/>
            <person name="Cheng J.X."/>
            <person name="Dai P.F."/>
            <person name="Guo W.B."/>
            <person name="Han X.H."/>
            <person name="Huang E.J."/>
            <person name="Li L.F."/>
            <person name="Wei W."/>
            <person name="Gao Y.C."/>
            <person name="Liu J.Z."/>
            <person name="Shao H.Z."/>
            <person name="Wang X."/>
            <person name="Wang C.C."/>
            <person name="Yang T.C."/>
            <person name="Huo Q.B."/>
            <person name="Li W."/>
            <person name="Chen H.Y."/>
            <person name="Chen S.E."/>
            <person name="Zhou L.G."/>
            <person name="Ni X.B."/>
            <person name="Tian J.H."/>
            <person name="Sheng Y."/>
            <person name="Liu T."/>
            <person name="Pan Y.S."/>
            <person name="Xia L.Y."/>
            <person name="Li J."/>
            <person name="Zhao F."/>
            <person name="Cao W.C."/>
        </authorList>
    </citation>
    <scope>NUCLEOTIDE SEQUENCE</scope>
    <source>
        <strain evidence="2">Rsan-2018</strain>
    </source>
</reference>
<reference evidence="2" key="2">
    <citation type="submission" date="2021-09" db="EMBL/GenBank/DDBJ databases">
        <authorList>
            <person name="Jia N."/>
            <person name="Wang J."/>
            <person name="Shi W."/>
            <person name="Du L."/>
            <person name="Sun Y."/>
            <person name="Zhan W."/>
            <person name="Jiang J."/>
            <person name="Wang Q."/>
            <person name="Zhang B."/>
            <person name="Ji P."/>
            <person name="Sakyi L.B."/>
            <person name="Cui X."/>
            <person name="Yuan T."/>
            <person name="Jiang B."/>
            <person name="Yang W."/>
            <person name="Lam T.T.-Y."/>
            <person name="Chang Q."/>
            <person name="Ding S."/>
            <person name="Wang X."/>
            <person name="Zhu J."/>
            <person name="Ruan X."/>
            <person name="Zhao L."/>
            <person name="Wei J."/>
            <person name="Que T."/>
            <person name="Du C."/>
            <person name="Cheng J."/>
            <person name="Dai P."/>
            <person name="Han X."/>
            <person name="Huang E."/>
            <person name="Gao Y."/>
            <person name="Liu J."/>
            <person name="Shao H."/>
            <person name="Ye R."/>
            <person name="Li L."/>
            <person name="Wei W."/>
            <person name="Wang X."/>
            <person name="Wang C."/>
            <person name="Huo Q."/>
            <person name="Li W."/>
            <person name="Guo W."/>
            <person name="Chen H."/>
            <person name="Chen S."/>
            <person name="Zhou L."/>
            <person name="Zhou L."/>
            <person name="Ni X."/>
            <person name="Tian J."/>
            <person name="Zhou Y."/>
            <person name="Sheng Y."/>
            <person name="Liu T."/>
            <person name="Pan Y."/>
            <person name="Xia L."/>
            <person name="Li J."/>
            <person name="Zhao F."/>
            <person name="Cao W."/>
        </authorList>
    </citation>
    <scope>NUCLEOTIDE SEQUENCE</scope>
    <source>
        <strain evidence="2">Rsan-2018</strain>
        <tissue evidence="2">Larvae</tissue>
    </source>
</reference>
<organism evidence="2 3">
    <name type="scientific">Rhipicephalus sanguineus</name>
    <name type="common">Brown dog tick</name>
    <name type="synonym">Ixodes sanguineus</name>
    <dbReference type="NCBI Taxonomy" id="34632"/>
    <lineage>
        <taxon>Eukaryota</taxon>
        <taxon>Metazoa</taxon>
        <taxon>Ecdysozoa</taxon>
        <taxon>Arthropoda</taxon>
        <taxon>Chelicerata</taxon>
        <taxon>Arachnida</taxon>
        <taxon>Acari</taxon>
        <taxon>Parasitiformes</taxon>
        <taxon>Ixodida</taxon>
        <taxon>Ixodoidea</taxon>
        <taxon>Ixodidae</taxon>
        <taxon>Rhipicephalinae</taxon>
        <taxon>Rhipicephalus</taxon>
        <taxon>Rhipicephalus</taxon>
    </lineage>
</organism>
<keyword evidence="1" id="KW-0677">Repeat</keyword>
<evidence type="ECO:0000313" key="2">
    <source>
        <dbReference type="EMBL" id="KAH7948224.1"/>
    </source>
</evidence>
<keyword evidence="3" id="KW-1185">Reference proteome</keyword>
<dbReference type="InterPro" id="IPR032675">
    <property type="entry name" value="LRR_dom_sf"/>
</dbReference>
<dbReference type="VEuPathDB" id="VectorBase:RSAN_034626"/>
<name>A0A9D4SV21_RHISA</name>
<evidence type="ECO:0000256" key="1">
    <source>
        <dbReference type="ARBA" id="ARBA00022737"/>
    </source>
</evidence>
<dbReference type="EMBL" id="JABSTV010001252">
    <property type="protein sequence ID" value="KAH7948224.1"/>
    <property type="molecule type" value="Genomic_DNA"/>
</dbReference>
<dbReference type="Gene3D" id="3.80.10.10">
    <property type="entry name" value="Ribonuclease Inhibitor"/>
    <property type="match status" value="2"/>
</dbReference>
<protein>
    <submittedName>
        <fullName evidence="2">Uncharacterized protein</fullName>
    </submittedName>
</protein>
<sequence length="710" mass="79818">MSHGKDHDASAVVQWKGQLDLDRPCGAVSSDEACWLCEDFPAWNTVIHALYLELAETAPGTLRLRFEPDRYEKKDVFEVAAREASIVLSSLLCHHLCIRELDMECVSCCTPAEQQLFPISMCRQSSSPASRSLRSLRISYLCCEVNFYARLNLRDVDAVIGLETLYINIDRPSQRCAAEIDALLKRNRNTLKSVEIFDCRPGRHKLRMVEHLAACKFLELQTLDDETPDVDGMLSLLRGSTTLEKATVKPIDPRQVSLFAKTLETNFCLTKLSLCVKTTDSIEELFGALEVNEHLKELFLEGYVHGNITCARAVASALKKNNCLRTLYMSMTTLPDGVGLGRLWSEALSKNVTLHVFHMKYYGIPISEVSALCKALRVNKSLKALKLTVVRDSEDEEEKKSLARQLLADECYDRVQLGELTEPYLRVLAPVLASPEAGTSELCLPNIGHLSHETVSVLFSALASNKKVNRLTVAVWNETDHRVALLCKTLRRNRSIQFLSIYLSKDDSANEILHALTVNIAITELDMRLWVAPSEQTMAAFSDMLSRNNTITKIKVDFGHDIPRLLMEAYAQGLSGNRLILDIGSYVLSHPVIPPSLFVPVRRNRVALNRAIDFVFERREDRHCVECFELFFGRSCLITNLVEIGNMSDVEARIGVASAENRRREKYLVITGVVRRSVACWPADVTQIDALNCDCWCAIARYLKVSDIIS</sequence>
<gene>
    <name evidence="2" type="ORF">HPB52_019527</name>
</gene>
<dbReference type="InterPro" id="IPR052201">
    <property type="entry name" value="LRR-containing_regulator"/>
</dbReference>
<comment type="caution">
    <text evidence="2">The sequence shown here is derived from an EMBL/GenBank/DDBJ whole genome shotgun (WGS) entry which is preliminary data.</text>
</comment>
<dbReference type="SUPFAM" id="SSF52047">
    <property type="entry name" value="RNI-like"/>
    <property type="match status" value="1"/>
</dbReference>
<dbReference type="Proteomes" id="UP000821837">
    <property type="component" value="Chromosome 6"/>
</dbReference>
<accession>A0A9D4SV21</accession>
<evidence type="ECO:0000313" key="3">
    <source>
        <dbReference type="Proteomes" id="UP000821837"/>
    </source>
</evidence>